<proteinExistence type="predicted"/>
<evidence type="ECO:0000313" key="2">
    <source>
        <dbReference type="EMBL" id="GMA20406.1"/>
    </source>
</evidence>
<dbReference type="EMBL" id="BSUJ01000001">
    <property type="protein sequence ID" value="GMA20406.1"/>
    <property type="molecule type" value="Genomic_DNA"/>
</dbReference>
<dbReference type="InterPro" id="IPR036265">
    <property type="entry name" value="HIT-like_sf"/>
</dbReference>
<feature type="domain" description="DUF4921" evidence="1">
    <location>
        <begin position="2"/>
        <end position="202"/>
    </location>
</feature>
<accession>A0ABQ6HPU7</accession>
<dbReference type="Gene3D" id="3.30.428.10">
    <property type="entry name" value="HIT-like"/>
    <property type="match status" value="1"/>
</dbReference>
<dbReference type="Proteomes" id="UP001157109">
    <property type="component" value="Unassembled WGS sequence"/>
</dbReference>
<dbReference type="InterPro" id="IPR032576">
    <property type="entry name" value="DUF4921"/>
</dbReference>
<organism evidence="2 3">
    <name type="scientific">Arsenicicoccus piscis</name>
    <dbReference type="NCBI Taxonomy" id="673954"/>
    <lineage>
        <taxon>Bacteria</taxon>
        <taxon>Bacillati</taxon>
        <taxon>Actinomycetota</taxon>
        <taxon>Actinomycetes</taxon>
        <taxon>Micrococcales</taxon>
        <taxon>Intrasporangiaceae</taxon>
        <taxon>Arsenicicoccus</taxon>
    </lineage>
</organism>
<sequence length="215" mass="24201">MAVFQNWLKPAGASFDHLHKQLVTIDERGVQTELELSRLRANPNLYNEAAVNYAGYHNLVVAENEHAIAFAGFGHRYPTLEVFSKSEQSNPWDHSPAELRAMSDLVHACHAATGARVPTNEEWHHRPRDVDLPMPWRIMLKWRVSTLAGFEGGTKIYLNTIDPWSLRDRVVPRLLELRETGAIATDLAIGSEATCAPSSLRYNGRHDDVVTQTEP</sequence>
<comment type="caution">
    <text evidence="2">The sequence shown here is derived from an EMBL/GenBank/DDBJ whole genome shotgun (WGS) entry which is preliminary data.</text>
</comment>
<gene>
    <name evidence="2" type="ORF">GCM10025862_24270</name>
</gene>
<protein>
    <recommendedName>
        <fullName evidence="1">DUF4921 domain-containing protein</fullName>
    </recommendedName>
</protein>
<name>A0ABQ6HPU7_9MICO</name>
<evidence type="ECO:0000313" key="3">
    <source>
        <dbReference type="Proteomes" id="UP001157109"/>
    </source>
</evidence>
<keyword evidence="3" id="KW-1185">Reference proteome</keyword>
<dbReference type="Pfam" id="PF16268">
    <property type="entry name" value="DUF4921"/>
    <property type="match status" value="1"/>
</dbReference>
<evidence type="ECO:0000259" key="1">
    <source>
        <dbReference type="Pfam" id="PF16268"/>
    </source>
</evidence>
<reference evidence="3" key="1">
    <citation type="journal article" date="2019" name="Int. J. Syst. Evol. Microbiol.">
        <title>The Global Catalogue of Microorganisms (GCM) 10K type strain sequencing project: providing services to taxonomists for standard genome sequencing and annotation.</title>
        <authorList>
            <consortium name="The Broad Institute Genomics Platform"/>
            <consortium name="The Broad Institute Genome Sequencing Center for Infectious Disease"/>
            <person name="Wu L."/>
            <person name="Ma J."/>
        </authorList>
    </citation>
    <scope>NUCLEOTIDE SEQUENCE [LARGE SCALE GENOMIC DNA]</scope>
    <source>
        <strain evidence="3">NBRC 105830</strain>
    </source>
</reference>